<feature type="region of interest" description="Disordered" evidence="6">
    <location>
        <begin position="119"/>
        <end position="141"/>
    </location>
</feature>
<dbReference type="Proteomes" id="UP000666915">
    <property type="component" value="Unassembled WGS sequence"/>
</dbReference>
<evidence type="ECO:0000256" key="3">
    <source>
        <dbReference type="ARBA" id="ARBA00022801"/>
    </source>
</evidence>
<dbReference type="InterPro" id="IPR036463">
    <property type="entry name" value="Urease_gamma_sf"/>
</dbReference>
<evidence type="ECO:0000256" key="4">
    <source>
        <dbReference type="ARBA" id="ARBA00047778"/>
    </source>
</evidence>
<dbReference type="PANTHER" id="PTHR33569">
    <property type="entry name" value="UREASE"/>
    <property type="match status" value="1"/>
</dbReference>
<keyword evidence="8" id="KW-1185">Reference proteome</keyword>
<keyword evidence="3 5" id="KW-0378">Hydrolase</keyword>
<feature type="region of interest" description="Disordered" evidence="6">
    <location>
        <begin position="1"/>
        <end position="25"/>
    </location>
</feature>
<keyword evidence="2 5" id="KW-0963">Cytoplasm</keyword>
<dbReference type="Pfam" id="PF00699">
    <property type="entry name" value="Urease_beta"/>
    <property type="match status" value="1"/>
</dbReference>
<dbReference type="GO" id="GO:0009039">
    <property type="term" value="F:urease activity"/>
    <property type="evidence" value="ECO:0007669"/>
    <property type="project" value="UniProtKB-EC"/>
</dbReference>
<dbReference type="EMBL" id="JAGEOK010000030">
    <property type="protein sequence ID" value="MBO2443096.1"/>
    <property type="molecule type" value="Genomic_DNA"/>
</dbReference>
<dbReference type="NCBIfam" id="TIGR00192">
    <property type="entry name" value="urease_beta"/>
    <property type="match status" value="1"/>
</dbReference>
<dbReference type="HAMAP" id="MF_00739">
    <property type="entry name" value="Urease_gamma"/>
    <property type="match status" value="1"/>
</dbReference>
<dbReference type="Gene3D" id="2.10.150.10">
    <property type="entry name" value="Urease, beta subunit"/>
    <property type="match status" value="1"/>
</dbReference>
<dbReference type="SUPFAM" id="SSF54111">
    <property type="entry name" value="Urease, gamma-subunit"/>
    <property type="match status" value="1"/>
</dbReference>
<reference evidence="7 8" key="1">
    <citation type="submission" date="2021-03" db="EMBL/GenBank/DDBJ databases">
        <authorList>
            <person name="Kanchanasin P."/>
            <person name="Saeng-In P."/>
            <person name="Phongsopitanun W."/>
            <person name="Yuki M."/>
            <person name="Kudo T."/>
            <person name="Ohkuma M."/>
            <person name="Tanasupawat S."/>
        </authorList>
    </citation>
    <scope>NUCLEOTIDE SEQUENCE [LARGE SCALE GENOMIC DNA]</scope>
    <source>
        <strain evidence="7 8">L46</strain>
    </source>
</reference>
<evidence type="ECO:0000256" key="2">
    <source>
        <dbReference type="ARBA" id="ARBA00022490"/>
    </source>
</evidence>
<dbReference type="InterPro" id="IPR050069">
    <property type="entry name" value="Urease_subunit"/>
</dbReference>
<evidence type="ECO:0000256" key="1">
    <source>
        <dbReference type="ARBA" id="ARBA00004897"/>
    </source>
</evidence>
<dbReference type="InterPro" id="IPR002019">
    <property type="entry name" value="Urease_beta-like"/>
</dbReference>
<evidence type="ECO:0000313" key="8">
    <source>
        <dbReference type="Proteomes" id="UP000666915"/>
    </source>
</evidence>
<dbReference type="NCBIfam" id="NF009671">
    <property type="entry name" value="PRK13192.1"/>
    <property type="match status" value="1"/>
</dbReference>
<dbReference type="Gene3D" id="3.30.280.10">
    <property type="entry name" value="Urease, gamma-like subunit"/>
    <property type="match status" value="1"/>
</dbReference>
<dbReference type="PANTHER" id="PTHR33569:SF1">
    <property type="entry name" value="UREASE"/>
    <property type="match status" value="1"/>
</dbReference>
<dbReference type="EC" id="3.5.1.5" evidence="5"/>
<evidence type="ECO:0000256" key="5">
    <source>
        <dbReference type="HAMAP-Rule" id="MF_00739"/>
    </source>
</evidence>
<organism evidence="7 8">
    <name type="scientific">Actinomadura nitritigenes</name>
    <dbReference type="NCBI Taxonomy" id="134602"/>
    <lineage>
        <taxon>Bacteria</taxon>
        <taxon>Bacillati</taxon>
        <taxon>Actinomycetota</taxon>
        <taxon>Actinomycetes</taxon>
        <taxon>Streptosporangiales</taxon>
        <taxon>Thermomonosporaceae</taxon>
        <taxon>Actinomadura</taxon>
    </lineage>
</organism>
<dbReference type="InterPro" id="IPR012010">
    <property type="entry name" value="Urease_gamma"/>
</dbReference>
<dbReference type="InterPro" id="IPR002026">
    <property type="entry name" value="Urease_gamma/gamma-beta_su"/>
</dbReference>
<proteinExistence type="inferred from homology"/>
<sequence>MLCRSRGRAAGSSAEPEEEEVHLTHHEQERLMIHVAADVAAKRRARGLRLNHPEVVALLTAHVLEGARDGRTVRELMASGRGVLTRREVMQGVPEMLETIQVEATFPDGTKLVTITDPIPARPDVTAPGQVEHPGTTEPVEVNEGLPVTRVEVRNIGDRAVQVGSHYHFYEVNRALEIRPVPASDAEPDRECAYGKRLNIPAGKSRRFETACRVEVDLVPLQGERKVMGLRGMVGGELRD</sequence>
<comment type="subunit">
    <text evidence="5">Heterotrimer of UreA (gamma), UreB (beta) and UreC (alpha) subunits. Three heterotrimers associate to form the active enzyme.</text>
</comment>
<evidence type="ECO:0000313" key="7">
    <source>
        <dbReference type="EMBL" id="MBO2443096.1"/>
    </source>
</evidence>
<accession>A0ABS3RA23</accession>
<name>A0ABS3RA23_9ACTN</name>
<comment type="catalytic activity">
    <reaction evidence="4 5">
        <text>urea + 2 H2O + H(+) = hydrogencarbonate + 2 NH4(+)</text>
        <dbReference type="Rhea" id="RHEA:20557"/>
        <dbReference type="ChEBI" id="CHEBI:15377"/>
        <dbReference type="ChEBI" id="CHEBI:15378"/>
        <dbReference type="ChEBI" id="CHEBI:16199"/>
        <dbReference type="ChEBI" id="CHEBI:17544"/>
        <dbReference type="ChEBI" id="CHEBI:28938"/>
        <dbReference type="EC" id="3.5.1.5"/>
    </reaction>
</comment>
<evidence type="ECO:0000256" key="6">
    <source>
        <dbReference type="SAM" id="MobiDB-lite"/>
    </source>
</evidence>
<dbReference type="RefSeq" id="WP_208271419.1">
    <property type="nucleotide sequence ID" value="NZ_BAAAGM010000077.1"/>
</dbReference>
<comment type="caution">
    <text evidence="7">The sequence shown here is derived from an EMBL/GenBank/DDBJ whole genome shotgun (WGS) entry which is preliminary data.</text>
</comment>
<dbReference type="NCBIfam" id="TIGR00193">
    <property type="entry name" value="urease_gam"/>
    <property type="match status" value="1"/>
</dbReference>
<comment type="pathway">
    <text evidence="1 5">Nitrogen metabolism; urea degradation; CO(2) and NH(3) from urea (urease route): step 1/1.</text>
</comment>
<protein>
    <recommendedName>
        <fullName evidence="5">Urease subunit gamma</fullName>
        <ecNumber evidence="5">3.5.1.5</ecNumber>
    </recommendedName>
    <alternativeName>
        <fullName evidence="5">Urea amidohydrolase subunit gamma</fullName>
    </alternativeName>
</protein>
<dbReference type="SUPFAM" id="SSF51278">
    <property type="entry name" value="Urease, beta-subunit"/>
    <property type="match status" value="1"/>
</dbReference>
<dbReference type="CDD" id="cd00407">
    <property type="entry name" value="Urease_beta"/>
    <property type="match status" value="1"/>
</dbReference>
<dbReference type="CDD" id="cd00390">
    <property type="entry name" value="Urease_gamma"/>
    <property type="match status" value="1"/>
</dbReference>
<comment type="subcellular location">
    <subcellularLocation>
        <location evidence="5">Cytoplasm</location>
    </subcellularLocation>
</comment>
<dbReference type="Pfam" id="PF00547">
    <property type="entry name" value="Urease_gamma"/>
    <property type="match status" value="1"/>
</dbReference>
<comment type="similarity">
    <text evidence="5">Belongs to the urease gamma subunit family.</text>
</comment>
<dbReference type="NCBIfam" id="NF009712">
    <property type="entry name" value="PRK13241.1"/>
    <property type="match status" value="1"/>
</dbReference>
<dbReference type="InterPro" id="IPR036461">
    <property type="entry name" value="Urease_betasu_sf"/>
</dbReference>
<gene>
    <name evidence="5" type="primary">ureA</name>
    <name evidence="7" type="ORF">J4557_36770</name>
</gene>